<reference evidence="2" key="1">
    <citation type="journal article" date="2020" name="New Phytol.">
        <title>Comparative genomics reveals dynamic genome evolution in host specialist ectomycorrhizal fungi.</title>
        <authorList>
            <person name="Lofgren L.A."/>
            <person name="Nguyen N.H."/>
            <person name="Vilgalys R."/>
            <person name="Ruytinx J."/>
            <person name="Liao H.L."/>
            <person name="Branco S."/>
            <person name="Kuo A."/>
            <person name="LaButti K."/>
            <person name="Lipzen A."/>
            <person name="Andreopoulos W."/>
            <person name="Pangilinan J."/>
            <person name="Riley R."/>
            <person name="Hundley H."/>
            <person name="Na H."/>
            <person name="Barry K."/>
            <person name="Grigoriev I.V."/>
            <person name="Stajich J.E."/>
            <person name="Kennedy P.G."/>
        </authorList>
    </citation>
    <scope>NUCLEOTIDE SEQUENCE</scope>
    <source>
        <strain evidence="2">DOB743</strain>
    </source>
</reference>
<feature type="domain" description="Endonuclease/exonuclease/phosphatase" evidence="1">
    <location>
        <begin position="81"/>
        <end position="164"/>
    </location>
</feature>
<comment type="caution">
    <text evidence="2">The sequence shown here is derived from an EMBL/GenBank/DDBJ whole genome shotgun (WGS) entry which is preliminary data.</text>
</comment>
<keyword evidence="3" id="KW-1185">Reference proteome</keyword>
<dbReference type="EMBL" id="JABBWD010000037">
    <property type="protein sequence ID" value="KAG1774944.1"/>
    <property type="molecule type" value="Genomic_DNA"/>
</dbReference>
<gene>
    <name evidence="2" type="ORF">EV702DRAFT_973837</name>
</gene>
<protein>
    <recommendedName>
        <fullName evidence="1">Endonuclease/exonuclease/phosphatase domain-containing protein</fullName>
    </recommendedName>
</protein>
<dbReference type="Gene3D" id="3.60.10.10">
    <property type="entry name" value="Endonuclease/exonuclease/phosphatase"/>
    <property type="match status" value="1"/>
</dbReference>
<proteinExistence type="predicted"/>
<dbReference type="GO" id="GO:0003824">
    <property type="term" value="F:catalytic activity"/>
    <property type="evidence" value="ECO:0007669"/>
    <property type="project" value="InterPro"/>
</dbReference>
<dbReference type="SUPFAM" id="SSF56219">
    <property type="entry name" value="DNase I-like"/>
    <property type="match status" value="1"/>
</dbReference>
<dbReference type="Proteomes" id="UP000714275">
    <property type="component" value="Unassembled WGS sequence"/>
</dbReference>
<dbReference type="InterPro" id="IPR005135">
    <property type="entry name" value="Endo/exonuclease/phosphatase"/>
</dbReference>
<dbReference type="Pfam" id="PF14529">
    <property type="entry name" value="Exo_endo_phos_2"/>
    <property type="match status" value="1"/>
</dbReference>
<dbReference type="OrthoDB" id="2840473at2759"/>
<dbReference type="AlphaFoldDB" id="A0A9P7D0G4"/>
<evidence type="ECO:0000313" key="2">
    <source>
        <dbReference type="EMBL" id="KAG1774944.1"/>
    </source>
</evidence>
<accession>A0A9P7D0G4</accession>
<evidence type="ECO:0000313" key="3">
    <source>
        <dbReference type="Proteomes" id="UP000714275"/>
    </source>
</evidence>
<name>A0A9P7D0G4_9AGAM</name>
<dbReference type="InterPro" id="IPR036691">
    <property type="entry name" value="Endo/exonu/phosph_ase_sf"/>
</dbReference>
<evidence type="ECO:0000259" key="1">
    <source>
        <dbReference type="Pfam" id="PF14529"/>
    </source>
</evidence>
<organism evidence="2 3">
    <name type="scientific">Suillus placidus</name>
    <dbReference type="NCBI Taxonomy" id="48579"/>
    <lineage>
        <taxon>Eukaryota</taxon>
        <taxon>Fungi</taxon>
        <taxon>Dikarya</taxon>
        <taxon>Basidiomycota</taxon>
        <taxon>Agaricomycotina</taxon>
        <taxon>Agaricomycetes</taxon>
        <taxon>Agaricomycetidae</taxon>
        <taxon>Boletales</taxon>
        <taxon>Suillineae</taxon>
        <taxon>Suillaceae</taxon>
        <taxon>Suillus</taxon>
    </lineage>
</organism>
<sequence length="180" mass="20534">MSNHTHNSSARLRINFLHNTCANRHWHVLYPSHHLTDPQQRSHAITLVNTFINTNHWKQIPFPSSDVVITQLSGPYGNCSVFNIYNDCNSQDMLTALDTYLEANIGLIQPMETDHMLWLGDFNRHHPLWENIRNCHLFNYAAANPLIDLIANYGMIQHLPCGVPPFRPTPPVTGPGQTMC</sequence>